<protein>
    <submittedName>
        <fullName evidence="2">Uncharacterized protein</fullName>
    </submittedName>
</protein>
<dbReference type="Proteomes" id="UP001301769">
    <property type="component" value="Unassembled WGS sequence"/>
</dbReference>
<feature type="signal peptide" evidence="1">
    <location>
        <begin position="1"/>
        <end position="24"/>
    </location>
</feature>
<dbReference type="AlphaFoldDB" id="A0AAN6XZD6"/>
<sequence length="234" mass="25809">MQLVNRANQAASLALLLLVPEIRAQSDTSNQNITLRFSQDSSDTSCSYTDSDGALTFTTQSIPLLGHCFDFRALFSGNPTQGFVNQTENLGSGVHYAQDPGIHWQLLNANDFDPQVNYSKVLYRQHVTNPASEQYQPGHYADRVVTIYPGPGCRQLNPADNKTLFPWYGFSCWSEEQGSCGVLGYSIASFSIQPGREDDGRTCWVFAREGSAPSLRPAEMAVLATVLLGLWFVI</sequence>
<evidence type="ECO:0000256" key="1">
    <source>
        <dbReference type="SAM" id="SignalP"/>
    </source>
</evidence>
<evidence type="ECO:0000313" key="2">
    <source>
        <dbReference type="EMBL" id="KAK4206457.1"/>
    </source>
</evidence>
<keyword evidence="3" id="KW-1185">Reference proteome</keyword>
<evidence type="ECO:0000313" key="3">
    <source>
        <dbReference type="Proteomes" id="UP001301769"/>
    </source>
</evidence>
<name>A0AAN6XZD6_9PEZI</name>
<dbReference type="EMBL" id="MU858409">
    <property type="protein sequence ID" value="KAK4206457.1"/>
    <property type="molecule type" value="Genomic_DNA"/>
</dbReference>
<feature type="chain" id="PRO_5042843200" evidence="1">
    <location>
        <begin position="25"/>
        <end position="234"/>
    </location>
</feature>
<gene>
    <name evidence="2" type="ORF">QBC37DRAFT_356868</name>
</gene>
<organism evidence="2 3">
    <name type="scientific">Rhypophila decipiens</name>
    <dbReference type="NCBI Taxonomy" id="261697"/>
    <lineage>
        <taxon>Eukaryota</taxon>
        <taxon>Fungi</taxon>
        <taxon>Dikarya</taxon>
        <taxon>Ascomycota</taxon>
        <taxon>Pezizomycotina</taxon>
        <taxon>Sordariomycetes</taxon>
        <taxon>Sordariomycetidae</taxon>
        <taxon>Sordariales</taxon>
        <taxon>Naviculisporaceae</taxon>
        <taxon>Rhypophila</taxon>
    </lineage>
</organism>
<accession>A0AAN6XZD6</accession>
<reference evidence="2" key="1">
    <citation type="journal article" date="2023" name="Mol. Phylogenet. Evol.">
        <title>Genome-scale phylogeny and comparative genomics of the fungal order Sordariales.</title>
        <authorList>
            <person name="Hensen N."/>
            <person name="Bonometti L."/>
            <person name="Westerberg I."/>
            <person name="Brannstrom I.O."/>
            <person name="Guillou S."/>
            <person name="Cros-Aarteil S."/>
            <person name="Calhoun S."/>
            <person name="Haridas S."/>
            <person name="Kuo A."/>
            <person name="Mondo S."/>
            <person name="Pangilinan J."/>
            <person name="Riley R."/>
            <person name="LaButti K."/>
            <person name="Andreopoulos B."/>
            <person name="Lipzen A."/>
            <person name="Chen C."/>
            <person name="Yan M."/>
            <person name="Daum C."/>
            <person name="Ng V."/>
            <person name="Clum A."/>
            <person name="Steindorff A."/>
            <person name="Ohm R.A."/>
            <person name="Martin F."/>
            <person name="Silar P."/>
            <person name="Natvig D.O."/>
            <person name="Lalanne C."/>
            <person name="Gautier V."/>
            <person name="Ament-Velasquez S.L."/>
            <person name="Kruys A."/>
            <person name="Hutchinson M.I."/>
            <person name="Powell A.J."/>
            <person name="Barry K."/>
            <person name="Miller A.N."/>
            <person name="Grigoriev I.V."/>
            <person name="Debuchy R."/>
            <person name="Gladieux P."/>
            <person name="Hiltunen Thoren M."/>
            <person name="Johannesson H."/>
        </authorList>
    </citation>
    <scope>NUCLEOTIDE SEQUENCE</scope>
    <source>
        <strain evidence="2">PSN293</strain>
    </source>
</reference>
<reference evidence="2" key="2">
    <citation type="submission" date="2023-05" db="EMBL/GenBank/DDBJ databases">
        <authorList>
            <consortium name="Lawrence Berkeley National Laboratory"/>
            <person name="Steindorff A."/>
            <person name="Hensen N."/>
            <person name="Bonometti L."/>
            <person name="Westerberg I."/>
            <person name="Brannstrom I.O."/>
            <person name="Guillou S."/>
            <person name="Cros-Aarteil S."/>
            <person name="Calhoun S."/>
            <person name="Haridas S."/>
            <person name="Kuo A."/>
            <person name="Mondo S."/>
            <person name="Pangilinan J."/>
            <person name="Riley R."/>
            <person name="Labutti K."/>
            <person name="Andreopoulos B."/>
            <person name="Lipzen A."/>
            <person name="Chen C."/>
            <person name="Yanf M."/>
            <person name="Daum C."/>
            <person name="Ng V."/>
            <person name="Clum A."/>
            <person name="Ohm R."/>
            <person name="Martin F."/>
            <person name="Silar P."/>
            <person name="Natvig D."/>
            <person name="Lalanne C."/>
            <person name="Gautier V."/>
            <person name="Ament-Velasquez S.L."/>
            <person name="Kruys A."/>
            <person name="Hutchinson M.I."/>
            <person name="Powell A.J."/>
            <person name="Barry K."/>
            <person name="Miller A.N."/>
            <person name="Grigoriev I.V."/>
            <person name="Debuchy R."/>
            <person name="Gladieux P."/>
            <person name="Thoren M.H."/>
            <person name="Johannesson H."/>
        </authorList>
    </citation>
    <scope>NUCLEOTIDE SEQUENCE</scope>
    <source>
        <strain evidence="2">PSN293</strain>
    </source>
</reference>
<proteinExistence type="predicted"/>
<keyword evidence="1" id="KW-0732">Signal</keyword>
<comment type="caution">
    <text evidence="2">The sequence shown here is derived from an EMBL/GenBank/DDBJ whole genome shotgun (WGS) entry which is preliminary data.</text>
</comment>